<comment type="caution">
    <text evidence="2">The sequence shown here is derived from an EMBL/GenBank/DDBJ whole genome shotgun (WGS) entry which is preliminary data.</text>
</comment>
<evidence type="ECO:0000313" key="2">
    <source>
        <dbReference type="EMBL" id="MDB1124344.1"/>
    </source>
</evidence>
<proteinExistence type="predicted"/>
<evidence type="ECO:0000313" key="3">
    <source>
        <dbReference type="Proteomes" id="UP001210678"/>
    </source>
</evidence>
<gene>
    <name evidence="2" type="ORF">PGX00_12045</name>
</gene>
<sequence>MKWLRVLWLLPLIQSVAMASSPNWQDNTKWENWPTVGKADLSWLFFNIYKSELKSPTGQYLESNDVTPHPMALSIIYQQDITKEQLINATQEQWINLGYSQELQDQWLLELDSIYKSVKKGERLVYVTDGTAGEFRFFGENSKEIKLGEIDSEQLNDAFLSIWLSPSTEYPKHRAGLIGMK</sequence>
<dbReference type="EMBL" id="JAQLOI010000001">
    <property type="protein sequence ID" value="MDB1124344.1"/>
    <property type="molecule type" value="Genomic_DNA"/>
</dbReference>
<accession>A0ABT4YS09</accession>
<feature type="signal peptide" evidence="1">
    <location>
        <begin position="1"/>
        <end position="19"/>
    </location>
</feature>
<organism evidence="2 3">
    <name type="scientific">Vibrio algarum</name>
    <dbReference type="NCBI Taxonomy" id="3020714"/>
    <lineage>
        <taxon>Bacteria</taxon>
        <taxon>Pseudomonadati</taxon>
        <taxon>Pseudomonadota</taxon>
        <taxon>Gammaproteobacteria</taxon>
        <taxon>Vibrionales</taxon>
        <taxon>Vibrionaceae</taxon>
        <taxon>Vibrio</taxon>
    </lineage>
</organism>
<evidence type="ECO:0008006" key="4">
    <source>
        <dbReference type="Google" id="ProtNLM"/>
    </source>
</evidence>
<feature type="chain" id="PRO_5045053620" description="Chalcone isomerase domain-containing protein" evidence="1">
    <location>
        <begin position="20"/>
        <end position="181"/>
    </location>
</feature>
<dbReference type="RefSeq" id="WP_272136733.1">
    <property type="nucleotide sequence ID" value="NZ_JAQLOI010000001.1"/>
</dbReference>
<reference evidence="2 3" key="1">
    <citation type="submission" date="2023-01" db="EMBL/GenBank/DDBJ databases">
        <title>Vibrio sp. KJ40-1 sp.nov, isolated from marine algae.</title>
        <authorList>
            <person name="Butt M."/>
            <person name="Kim J.M.J."/>
            <person name="Jeon C.O.C."/>
        </authorList>
    </citation>
    <scope>NUCLEOTIDE SEQUENCE [LARGE SCALE GENOMIC DNA]</scope>
    <source>
        <strain evidence="2 3">KJ40-1</strain>
    </source>
</reference>
<name>A0ABT4YS09_9VIBR</name>
<dbReference type="Proteomes" id="UP001210678">
    <property type="component" value="Unassembled WGS sequence"/>
</dbReference>
<evidence type="ECO:0000256" key="1">
    <source>
        <dbReference type="SAM" id="SignalP"/>
    </source>
</evidence>
<keyword evidence="1" id="KW-0732">Signal</keyword>
<keyword evidence="3" id="KW-1185">Reference proteome</keyword>
<protein>
    <recommendedName>
        <fullName evidence="4">Chalcone isomerase domain-containing protein</fullName>
    </recommendedName>
</protein>